<dbReference type="EnsemblPlants" id="TraesCS2B02G114400.1">
    <property type="protein sequence ID" value="TraesCS2B02G114400.1.cds1"/>
    <property type="gene ID" value="TraesCS2B02G114400"/>
</dbReference>
<dbReference type="OrthoDB" id="695192at2759"/>
<organism evidence="2">
    <name type="scientific">Triticum aestivum</name>
    <name type="common">Wheat</name>
    <dbReference type="NCBI Taxonomy" id="4565"/>
    <lineage>
        <taxon>Eukaryota</taxon>
        <taxon>Viridiplantae</taxon>
        <taxon>Streptophyta</taxon>
        <taxon>Embryophyta</taxon>
        <taxon>Tracheophyta</taxon>
        <taxon>Spermatophyta</taxon>
        <taxon>Magnoliopsida</taxon>
        <taxon>Liliopsida</taxon>
        <taxon>Poales</taxon>
        <taxon>Poaceae</taxon>
        <taxon>BOP clade</taxon>
        <taxon>Pooideae</taxon>
        <taxon>Triticodae</taxon>
        <taxon>Triticeae</taxon>
        <taxon>Triticinae</taxon>
        <taxon>Triticum</taxon>
    </lineage>
</organism>
<reference evidence="2" key="1">
    <citation type="submission" date="2018-08" db="EMBL/GenBank/DDBJ databases">
        <authorList>
            <person name="Rossello M."/>
        </authorList>
    </citation>
    <scope>NUCLEOTIDE SEQUENCE [LARGE SCALE GENOMIC DNA]</scope>
    <source>
        <strain evidence="2">cv. Chinese Spring</strain>
    </source>
</reference>
<keyword evidence="3" id="KW-1185">Reference proteome</keyword>
<name>A0A3B6C034_WHEAT</name>
<dbReference type="Gramene" id="TraesWEE_scaffold_138114_01G000100.1">
    <property type="protein sequence ID" value="TraesWEE_scaffold_138114_01G000100.1"/>
    <property type="gene ID" value="TraesWEE_scaffold_138114_01G000100"/>
</dbReference>
<dbReference type="OMA" id="MITWEPE"/>
<feature type="domain" description="KIB1-4 beta-propeller" evidence="1">
    <location>
        <begin position="1"/>
        <end position="260"/>
    </location>
</feature>
<dbReference type="Gramene" id="TraesCS2B02G114400.1">
    <property type="protein sequence ID" value="TraesCS2B02G114400.1.cds1"/>
    <property type="gene ID" value="TraesCS2B02G114400"/>
</dbReference>
<evidence type="ECO:0000259" key="1">
    <source>
        <dbReference type="Pfam" id="PF03478"/>
    </source>
</evidence>
<dbReference type="PANTHER" id="PTHR44586:SF21">
    <property type="entry name" value="F-BOX DOMAIN-CONTAINING PROTEIN"/>
    <property type="match status" value="1"/>
</dbReference>
<reference evidence="2" key="2">
    <citation type="submission" date="2018-10" db="UniProtKB">
        <authorList>
            <consortium name="EnsemblPlants"/>
        </authorList>
    </citation>
    <scope>IDENTIFICATION</scope>
</reference>
<sequence>MHLVNPITGEQIDLPSVITIEQVKPVYSDSGALHKYEFSWHSAARVYGPPSVSAPEELRSKLHHKAFVFSDDTCNGYIVVLIHNPFCQLSFARAGGDSWIWLPPHTHYDDCIYRNGLLYAVTSFGEIHAFDLSSPVLTVRMITWEPELEDQLLNTYIVQAPWGNLLKVWRLYENCDLEPGPGACVFWNTGKLIIYEVGASGKKIKKISCLRDHVLFLGHNQTLCLTAEDYPALKGNHAYFTDDSVLWTKGFKNNPRDIGILDLGNNSREELLSSQLWSNCPAPVWITPNLRKINLAFNE</sequence>
<dbReference type="Pfam" id="PF03478">
    <property type="entry name" value="Beta-prop_KIB1-4"/>
    <property type="match status" value="1"/>
</dbReference>
<evidence type="ECO:0000313" key="2">
    <source>
        <dbReference type="EnsemblPlants" id="TraesCS2B02G114400.1.cds1"/>
    </source>
</evidence>
<dbReference type="STRING" id="4565.A0A3B6C034"/>
<dbReference type="PANTHER" id="PTHR44586">
    <property type="entry name" value="F-BOX DOMAIN CONTAINING PROTEIN, EXPRESSED"/>
    <property type="match status" value="1"/>
</dbReference>
<dbReference type="Proteomes" id="UP000019116">
    <property type="component" value="Chromosome 2B"/>
</dbReference>
<dbReference type="InterPro" id="IPR005174">
    <property type="entry name" value="KIB1-4_b-propeller"/>
</dbReference>
<evidence type="ECO:0000313" key="3">
    <source>
        <dbReference type="Proteomes" id="UP000019116"/>
    </source>
</evidence>
<dbReference type="Gramene" id="TraesCS2B03G0275100.1">
    <property type="protein sequence ID" value="TraesCS2B03G0275100.1.CDS1"/>
    <property type="gene ID" value="TraesCS2B03G0275100"/>
</dbReference>
<accession>A0A3B6C034</accession>
<proteinExistence type="predicted"/>
<dbReference type="AlphaFoldDB" id="A0A3B6C034"/>
<protein>
    <recommendedName>
        <fullName evidence="1">KIB1-4 beta-propeller domain-containing protein</fullName>
    </recommendedName>
</protein>